<dbReference type="SUPFAM" id="SSF88713">
    <property type="entry name" value="Glycoside hydrolase/deacetylase"/>
    <property type="match status" value="1"/>
</dbReference>
<evidence type="ECO:0000313" key="2">
    <source>
        <dbReference type="Proteomes" id="UP001301140"/>
    </source>
</evidence>
<keyword evidence="2" id="KW-1185">Reference proteome</keyword>
<reference evidence="1 2" key="1">
    <citation type="submission" date="2023-03" db="EMBL/GenBank/DDBJ databases">
        <title>YIM 152171 draft genome.</title>
        <authorList>
            <person name="Yang Z."/>
        </authorList>
    </citation>
    <scope>NUCLEOTIDE SEQUENCE [LARGE SCALE GENOMIC DNA]</scope>
    <source>
        <strain evidence="1 2">YIM 152171</strain>
    </source>
</reference>
<dbReference type="Proteomes" id="UP001301140">
    <property type="component" value="Unassembled WGS sequence"/>
</dbReference>
<dbReference type="GO" id="GO:0005975">
    <property type="term" value="P:carbohydrate metabolic process"/>
    <property type="evidence" value="ECO:0007669"/>
    <property type="project" value="InterPro"/>
</dbReference>
<evidence type="ECO:0008006" key="3">
    <source>
        <dbReference type="Google" id="ProtNLM"/>
    </source>
</evidence>
<sequence length="337" mass="37349">MTAPAFLVTIDTEGDNQWARPREITTRNVALLPRFHELCRRHGVLPTYLTNYEMATDPAFVAFGRAVLAESSGEIGMHLHAWNSPPLMPLTSDDLAAHPPLVAYPSAVLRAKVAFMTRLLEDTFEVAMESHRAGRWAFDGTYARALVEQGYRADCSVTPHMAWRYEGMGPGRTMVVDHRRAPHEPYRVDLDDVTRPGGSPLLEVPLTVRRSDPQTLRALRDLLPAGSLAARGMAKMVAPHRWLRPRRGNLASLMALLDETAQSGLPHAQFIIHSSELMPGGSPYFPGPDDVEQLFDDLDALFAHARSRYRGMTVGGFARAWQAGEARRAAPLARLEA</sequence>
<dbReference type="AlphaFoldDB" id="A0AAP3XPX8"/>
<proteinExistence type="predicted"/>
<dbReference type="InterPro" id="IPR011330">
    <property type="entry name" value="Glyco_hydro/deAcase_b/a-brl"/>
</dbReference>
<organism evidence="1 2">
    <name type="scientific">Marinimicrococcus flavescens</name>
    <dbReference type="NCBI Taxonomy" id="3031815"/>
    <lineage>
        <taxon>Bacteria</taxon>
        <taxon>Pseudomonadati</taxon>
        <taxon>Pseudomonadota</taxon>
        <taxon>Alphaproteobacteria</taxon>
        <taxon>Geminicoccales</taxon>
        <taxon>Geminicoccaceae</taxon>
        <taxon>Marinimicrococcus</taxon>
    </lineage>
</organism>
<name>A0AAP3XPX8_9PROT</name>
<comment type="caution">
    <text evidence="1">The sequence shown here is derived from an EMBL/GenBank/DDBJ whole genome shotgun (WGS) entry which is preliminary data.</text>
</comment>
<dbReference type="EMBL" id="JARGEQ010000061">
    <property type="protein sequence ID" value="MDF1586064.1"/>
    <property type="molecule type" value="Genomic_DNA"/>
</dbReference>
<dbReference type="Gene3D" id="3.20.20.370">
    <property type="entry name" value="Glycoside hydrolase/deacetylase"/>
    <property type="match status" value="1"/>
</dbReference>
<evidence type="ECO:0000313" key="1">
    <source>
        <dbReference type="EMBL" id="MDF1586064.1"/>
    </source>
</evidence>
<protein>
    <recommendedName>
        <fullName evidence="3">Deacetylase</fullName>
    </recommendedName>
</protein>
<gene>
    <name evidence="1" type="ORF">PZ740_06670</name>
</gene>
<dbReference type="RefSeq" id="WP_327788484.1">
    <property type="nucleotide sequence ID" value="NZ_JARGEQ010000061.1"/>
</dbReference>
<accession>A0AAP3XPX8</accession>